<organism evidence="1 2">
    <name type="scientific">Thermomonas aquatica</name>
    <dbReference type="NCBI Taxonomy" id="2202149"/>
    <lineage>
        <taxon>Bacteria</taxon>
        <taxon>Pseudomonadati</taxon>
        <taxon>Pseudomonadota</taxon>
        <taxon>Gammaproteobacteria</taxon>
        <taxon>Lysobacterales</taxon>
        <taxon>Lysobacteraceae</taxon>
        <taxon>Thermomonas</taxon>
    </lineage>
</organism>
<dbReference type="Proteomes" id="UP000308149">
    <property type="component" value="Chromosome"/>
</dbReference>
<protein>
    <submittedName>
        <fullName evidence="1">Uncharacterized protein</fullName>
    </submittedName>
</protein>
<evidence type="ECO:0000313" key="1">
    <source>
        <dbReference type="EMBL" id="QDA57030.1"/>
    </source>
</evidence>
<sequence length="205" mass="24410">MNSHVDMLLDRKVLGAHVSKYIEIRRGYEDESQADDFQKKYRKFFSMNQARLPEPFLERYFEILARCHATRTVDLFGTLQDLHKIPINKRGDTRLHFSFVTKLVHTAVPTTPIYDSRVAFFYFMKPVDGSAAQRIHEYKVRYQFLQEEYARILEYDLLSNLIAEFRSRFDEEKQISSAKVIDALIWRFTSLLRDGALENRRVIFR</sequence>
<proteinExistence type="predicted"/>
<reference evidence="1 2" key="1">
    <citation type="submission" date="2019-06" db="EMBL/GenBank/DDBJ databases">
        <title>Thermomonas aquatica sp. nov., isolated from an industrial wastewater treatment plant.</title>
        <authorList>
            <person name="Jeon J.H."/>
            <person name="Park D.-S."/>
        </authorList>
    </citation>
    <scope>NUCLEOTIDE SEQUENCE [LARGE SCALE GENOMIC DNA]</scope>
    <source>
        <strain evidence="1 2">SY21</strain>
    </source>
</reference>
<dbReference type="AlphaFoldDB" id="A0A5B7ZPP7"/>
<name>A0A5B7ZPP7_9GAMM</name>
<gene>
    <name evidence="1" type="ORF">FHQ07_06715</name>
</gene>
<dbReference type="OrthoDB" id="7064502at2"/>
<keyword evidence="2" id="KW-1185">Reference proteome</keyword>
<dbReference type="EMBL" id="CP040871">
    <property type="protein sequence ID" value="QDA57030.1"/>
    <property type="molecule type" value="Genomic_DNA"/>
</dbReference>
<evidence type="ECO:0000313" key="2">
    <source>
        <dbReference type="Proteomes" id="UP000308149"/>
    </source>
</evidence>
<accession>A0A5B7ZPP7</accession>
<dbReference type="RefSeq" id="WP_139716082.1">
    <property type="nucleotide sequence ID" value="NZ_CP040871.1"/>
</dbReference>
<dbReference type="KEGG" id="thes:FHQ07_06715"/>